<evidence type="ECO:0000313" key="1">
    <source>
        <dbReference type="EMBL" id="CAH1775972.1"/>
    </source>
</evidence>
<gene>
    <name evidence="1" type="ORF">OFUS_LOCUS3204</name>
</gene>
<proteinExistence type="predicted"/>
<protein>
    <submittedName>
        <fullName evidence="1">Uncharacterized protein</fullName>
    </submittedName>
</protein>
<name>A0A8J1XRP7_OWEFU</name>
<reference evidence="1" key="1">
    <citation type="submission" date="2022-03" db="EMBL/GenBank/DDBJ databases">
        <authorList>
            <person name="Martin C."/>
        </authorList>
    </citation>
    <scope>NUCLEOTIDE SEQUENCE</scope>
</reference>
<keyword evidence="2" id="KW-1185">Reference proteome</keyword>
<dbReference type="EMBL" id="CAIIXF020000001">
    <property type="protein sequence ID" value="CAH1775972.1"/>
    <property type="molecule type" value="Genomic_DNA"/>
</dbReference>
<accession>A0A8J1XRP7</accession>
<evidence type="ECO:0000313" key="2">
    <source>
        <dbReference type="Proteomes" id="UP000749559"/>
    </source>
</evidence>
<dbReference type="AlphaFoldDB" id="A0A8J1XRP7"/>
<sequence>MGDKNANVVYMPVLARNPVYPPWATSNGDYGEYYRGGHGHSLYLRWFHPQPDKYNEEYGGEVKHPTHTQKMIDKHMKRMALTLNKPINTNTANDLDYIRSKSVPAGGNPMMSYGDKPGTPQPGEWSLPGPRKAPWVANPHVKPRPTSPRIRNHYCFDRKAAKKNGFVPKETGIHQPSQCLNTQQIINSGNGAWVLPNIARELGVAADPNGRLHMLTDPQEAIQRRVDEHTYRRRHGPDIAPGELGYLMNCAKVNGPVRSQKLVKRRTTNGTYGGFIDEYEDIDALPKPVADFF</sequence>
<organism evidence="1 2">
    <name type="scientific">Owenia fusiformis</name>
    <name type="common">Polychaete worm</name>
    <dbReference type="NCBI Taxonomy" id="6347"/>
    <lineage>
        <taxon>Eukaryota</taxon>
        <taxon>Metazoa</taxon>
        <taxon>Spiralia</taxon>
        <taxon>Lophotrochozoa</taxon>
        <taxon>Annelida</taxon>
        <taxon>Polychaeta</taxon>
        <taxon>Sedentaria</taxon>
        <taxon>Canalipalpata</taxon>
        <taxon>Sabellida</taxon>
        <taxon>Oweniida</taxon>
        <taxon>Oweniidae</taxon>
        <taxon>Owenia</taxon>
    </lineage>
</organism>
<comment type="caution">
    <text evidence="1">The sequence shown here is derived from an EMBL/GenBank/DDBJ whole genome shotgun (WGS) entry which is preliminary data.</text>
</comment>
<dbReference type="Proteomes" id="UP000749559">
    <property type="component" value="Unassembled WGS sequence"/>
</dbReference>